<dbReference type="OrthoDB" id="3456898at2759"/>
<organism evidence="2 3">
    <name type="scientific">Cudoniella acicularis</name>
    <dbReference type="NCBI Taxonomy" id="354080"/>
    <lineage>
        <taxon>Eukaryota</taxon>
        <taxon>Fungi</taxon>
        <taxon>Dikarya</taxon>
        <taxon>Ascomycota</taxon>
        <taxon>Pezizomycotina</taxon>
        <taxon>Leotiomycetes</taxon>
        <taxon>Helotiales</taxon>
        <taxon>Tricladiaceae</taxon>
        <taxon>Cudoniella</taxon>
    </lineage>
</organism>
<comment type="caution">
    <text evidence="2">The sequence shown here is derived from an EMBL/GenBank/DDBJ whole genome shotgun (WGS) entry which is preliminary data.</text>
</comment>
<dbReference type="AlphaFoldDB" id="A0A8H4RR50"/>
<protein>
    <submittedName>
        <fullName evidence="2">Uncharacterized protein</fullName>
    </submittedName>
</protein>
<dbReference type="EMBL" id="JAAMPI010000231">
    <property type="protein sequence ID" value="KAF4633798.1"/>
    <property type="molecule type" value="Genomic_DNA"/>
</dbReference>
<accession>A0A8H4RR50</accession>
<dbReference type="Proteomes" id="UP000566819">
    <property type="component" value="Unassembled WGS sequence"/>
</dbReference>
<evidence type="ECO:0000313" key="2">
    <source>
        <dbReference type="EMBL" id="KAF4633798.1"/>
    </source>
</evidence>
<keyword evidence="3" id="KW-1185">Reference proteome</keyword>
<gene>
    <name evidence="2" type="ORF">G7Y89_g4315</name>
</gene>
<evidence type="ECO:0000313" key="3">
    <source>
        <dbReference type="Proteomes" id="UP000566819"/>
    </source>
</evidence>
<name>A0A8H4RR50_9HELO</name>
<reference evidence="2 3" key="1">
    <citation type="submission" date="2020-03" db="EMBL/GenBank/DDBJ databases">
        <title>Draft Genome Sequence of Cudoniella acicularis.</title>
        <authorList>
            <person name="Buettner E."/>
            <person name="Kellner H."/>
        </authorList>
    </citation>
    <scope>NUCLEOTIDE SEQUENCE [LARGE SCALE GENOMIC DNA]</scope>
    <source>
        <strain evidence="2 3">DSM 108380</strain>
    </source>
</reference>
<proteinExistence type="predicted"/>
<sequence length="138" mass="15585">MPWCSLKSLSRSRNPSTSPDAPQPPPPPYSTSSLQPLSLKGANLQIQATDVPQWEWTRAQCQEWFAQILIVKMNYSVEEAAAIADKLEGWGPSIYTRRIQDWEEILGRPAGVALYVSLVRLRRKEGAVPLWVKLPSVW</sequence>
<feature type="region of interest" description="Disordered" evidence="1">
    <location>
        <begin position="1"/>
        <end position="34"/>
    </location>
</feature>
<evidence type="ECO:0000256" key="1">
    <source>
        <dbReference type="SAM" id="MobiDB-lite"/>
    </source>
</evidence>